<dbReference type="Proteomes" id="UP000245056">
    <property type="component" value="Unassembled WGS sequence"/>
</dbReference>
<accession>A0A2U2D038</accession>
<dbReference type="RefSeq" id="WP_219931117.1">
    <property type="nucleotide sequence ID" value="NZ_QFAW01000086.1"/>
</dbReference>
<reference evidence="1 2" key="1">
    <citation type="submission" date="2018-05" db="EMBL/GenBank/DDBJ databases">
        <title>Genome sequences of two Antarctic strains of Pseudomonas prosekii: insights into adaptation to extreme conditions.</title>
        <authorList>
            <person name="Snopkova K."/>
            <person name="Dufkova K."/>
            <person name="Cejkova D."/>
            <person name="Sedlacek I."/>
            <person name="Smajs D."/>
        </authorList>
    </citation>
    <scope>NUCLEOTIDE SEQUENCE [LARGE SCALE GENOMIC DNA]</scope>
    <source>
        <strain evidence="1 2">P2673</strain>
    </source>
</reference>
<feature type="non-terminal residue" evidence="1">
    <location>
        <position position="1"/>
    </location>
</feature>
<name>A0A2U2D038_9PSED</name>
<gene>
    <name evidence="1" type="ORF">C9I49_27920</name>
</gene>
<sequence length="59" mass="6474">NLLAHQQMWISHRGAISSPILSTCRAEKRFYTASAESCQWQVIVSSVNGSLTFASDAMS</sequence>
<proteinExistence type="predicted"/>
<dbReference type="AlphaFoldDB" id="A0A2U2D038"/>
<organism evidence="1 2">
    <name type="scientific">Pseudomonas prosekii</name>
    <dbReference type="NCBI Taxonomy" id="1148509"/>
    <lineage>
        <taxon>Bacteria</taxon>
        <taxon>Pseudomonadati</taxon>
        <taxon>Pseudomonadota</taxon>
        <taxon>Gammaproteobacteria</taxon>
        <taxon>Pseudomonadales</taxon>
        <taxon>Pseudomonadaceae</taxon>
        <taxon>Pseudomonas</taxon>
    </lineage>
</organism>
<comment type="caution">
    <text evidence="1">The sequence shown here is derived from an EMBL/GenBank/DDBJ whole genome shotgun (WGS) entry which is preliminary data.</text>
</comment>
<protein>
    <submittedName>
        <fullName evidence="1">Uncharacterized protein</fullName>
    </submittedName>
</protein>
<evidence type="ECO:0000313" key="1">
    <source>
        <dbReference type="EMBL" id="PWE38409.1"/>
    </source>
</evidence>
<evidence type="ECO:0000313" key="2">
    <source>
        <dbReference type="Proteomes" id="UP000245056"/>
    </source>
</evidence>
<dbReference type="EMBL" id="QFAW01000086">
    <property type="protein sequence ID" value="PWE38409.1"/>
    <property type="molecule type" value="Genomic_DNA"/>
</dbReference>